<gene>
    <name evidence="2" type="ORF">MPOCJGCO_1198</name>
</gene>
<protein>
    <submittedName>
        <fullName evidence="2">Uncharacterized protein</fullName>
    </submittedName>
</protein>
<keyword evidence="1" id="KW-1133">Transmembrane helix</keyword>
<reference evidence="2" key="1">
    <citation type="journal article" date="2021" name="Front. Microbiol.">
        <title>Comprehensive Comparative Genomics and Phenotyping of Methylobacterium Species.</title>
        <authorList>
            <person name="Alessa O."/>
            <person name="Ogura Y."/>
            <person name="Fujitani Y."/>
            <person name="Takami H."/>
            <person name="Hayashi T."/>
            <person name="Sahin N."/>
            <person name="Tani A."/>
        </authorList>
    </citation>
    <scope>NUCLEOTIDE SEQUENCE</scope>
    <source>
        <strain evidence="2">DSM 23632</strain>
    </source>
</reference>
<keyword evidence="1" id="KW-0472">Membrane</keyword>
<comment type="caution">
    <text evidence="2">The sequence shown here is derived from an EMBL/GenBank/DDBJ whole genome shotgun (WGS) entry which is preliminary data.</text>
</comment>
<organism evidence="2 3">
    <name type="scientific">Methylobacterium trifolii</name>
    <dbReference type="NCBI Taxonomy" id="1003092"/>
    <lineage>
        <taxon>Bacteria</taxon>
        <taxon>Pseudomonadati</taxon>
        <taxon>Pseudomonadota</taxon>
        <taxon>Alphaproteobacteria</taxon>
        <taxon>Hyphomicrobiales</taxon>
        <taxon>Methylobacteriaceae</taxon>
        <taxon>Methylobacterium</taxon>
    </lineage>
</organism>
<sequence>MLAGPNFALDLAMLATSRTLVRDHREIGAVLVTSLAFLTSVLAVAWAVV</sequence>
<reference evidence="2" key="2">
    <citation type="submission" date="2021-08" db="EMBL/GenBank/DDBJ databases">
        <authorList>
            <person name="Tani A."/>
            <person name="Ola A."/>
            <person name="Ogura Y."/>
            <person name="Katsura K."/>
            <person name="Hayashi T."/>
        </authorList>
    </citation>
    <scope>NUCLEOTIDE SEQUENCE</scope>
    <source>
        <strain evidence="2">DSM 23632</strain>
    </source>
</reference>
<dbReference type="Proteomes" id="UP001055057">
    <property type="component" value="Unassembled WGS sequence"/>
</dbReference>
<accession>A0ABQ4TVL6</accession>
<feature type="transmembrane region" description="Helical" evidence="1">
    <location>
        <begin position="27"/>
        <end position="48"/>
    </location>
</feature>
<keyword evidence="3" id="KW-1185">Reference proteome</keyword>
<evidence type="ECO:0000313" key="2">
    <source>
        <dbReference type="EMBL" id="GJE59111.1"/>
    </source>
</evidence>
<keyword evidence="1" id="KW-0812">Transmembrane</keyword>
<evidence type="ECO:0000313" key="3">
    <source>
        <dbReference type="Proteomes" id="UP001055057"/>
    </source>
</evidence>
<dbReference type="EMBL" id="BPRB01000062">
    <property type="protein sequence ID" value="GJE59111.1"/>
    <property type="molecule type" value="Genomic_DNA"/>
</dbReference>
<evidence type="ECO:0000256" key="1">
    <source>
        <dbReference type="SAM" id="Phobius"/>
    </source>
</evidence>
<proteinExistence type="predicted"/>
<name>A0ABQ4TVL6_9HYPH</name>